<feature type="compositionally biased region" description="Low complexity" evidence="8">
    <location>
        <begin position="437"/>
        <end position="449"/>
    </location>
</feature>
<dbReference type="PROSITE" id="PS51495">
    <property type="entry name" value="GLUE"/>
    <property type="match status" value="1"/>
</dbReference>
<feature type="region of interest" description="Disordered" evidence="8">
    <location>
        <begin position="421"/>
        <end position="450"/>
    </location>
</feature>
<dbReference type="InterPro" id="IPR036388">
    <property type="entry name" value="WH-like_DNA-bd_sf"/>
</dbReference>
<dbReference type="GO" id="GO:0008270">
    <property type="term" value="F:zinc ion binding"/>
    <property type="evidence" value="ECO:0007669"/>
    <property type="project" value="UniProtKB-KW"/>
</dbReference>
<feature type="region of interest" description="Disordered" evidence="8">
    <location>
        <begin position="219"/>
        <end position="258"/>
    </location>
</feature>
<dbReference type="Pfam" id="PF16988">
    <property type="entry name" value="Vps36-NZF-N"/>
    <property type="match status" value="1"/>
</dbReference>
<accession>A0A0B7FSI3</accession>
<comment type="subunit">
    <text evidence="7">Component of the endosomal sorting complex required for transport II (ESCRT-II).</text>
</comment>
<dbReference type="InterPro" id="IPR036390">
    <property type="entry name" value="WH_DNA-bd_sf"/>
</dbReference>
<dbReference type="InterPro" id="IPR021648">
    <property type="entry name" value="GLUE_dom"/>
</dbReference>
<gene>
    <name evidence="10" type="ORF">RSOLAG1IB_09119</name>
</gene>
<evidence type="ECO:0000313" key="10">
    <source>
        <dbReference type="EMBL" id="CEL59142.1"/>
    </source>
</evidence>
<dbReference type="EMBL" id="LN679138">
    <property type="protein sequence ID" value="CEL59142.1"/>
    <property type="molecule type" value="Genomic_DNA"/>
</dbReference>
<dbReference type="InterPro" id="IPR036443">
    <property type="entry name" value="Znf_RanBP2_sf"/>
</dbReference>
<keyword evidence="2 7" id="KW-0813">Transport</keyword>
<dbReference type="InterPro" id="IPR011993">
    <property type="entry name" value="PH-like_dom_sf"/>
</dbReference>
<organism evidence="10 11">
    <name type="scientific">Thanatephorus cucumeris (strain AG1-IB / isolate 7/3/14)</name>
    <name type="common">Lettuce bottom rot fungus</name>
    <name type="synonym">Rhizoctonia solani</name>
    <dbReference type="NCBI Taxonomy" id="1108050"/>
    <lineage>
        <taxon>Eukaryota</taxon>
        <taxon>Fungi</taxon>
        <taxon>Dikarya</taxon>
        <taxon>Basidiomycota</taxon>
        <taxon>Agaricomycotina</taxon>
        <taxon>Agaricomycetes</taxon>
        <taxon>Cantharellales</taxon>
        <taxon>Ceratobasidiaceae</taxon>
        <taxon>Rhizoctonia</taxon>
        <taxon>Rhizoctonia solani AG-1</taxon>
    </lineage>
</organism>
<evidence type="ECO:0000256" key="4">
    <source>
        <dbReference type="ARBA" id="ARBA00022771"/>
    </source>
</evidence>
<dbReference type="GO" id="GO:0032266">
    <property type="term" value="F:phosphatidylinositol-3-phosphate binding"/>
    <property type="evidence" value="ECO:0007669"/>
    <property type="project" value="UniProtKB-UniRule"/>
</dbReference>
<sequence>MLRERLGRLTECRLFSLLITSSNPRTLAILRLCHLLTPLLLPKTYCTKAYQGLHWSMNRHFRRVDGTIPITALLYEDEGLVASQDTVGLYDGKEKAPDHQNGTIHVTSHRLIYIDNLQPRKFSSSCNLSRIKQTDVYAGFLKSSAKVILYLSSHEDKDNSNPEVVVTSTNGEDEELDLEATGRGGWVCPICSYNNPPSASDSSAPVCVLCGVPKNDDIPMPQQFRSVRGGTKSIRPGLDIPTSSSLPSSATASAPTSPLAPNGEIACPACTFFNHPSMTHCEICSSPLGNVTLRSPKPTMATRSSPVTPARSPSATPVVTPSKTPTTPDPNARDMIKISFRRGGDKVWYAALKRTLLAKAWARVPTNKVTPQARGIHGILQSVEINAQTTHDDMEDALKDLEALMSKAKEMADYAKLLNHKLTQQEEADRRRRDESGPSPGNGSAPSDSETTFIRSSLARLGLPTDAVTQDMVADENAYHLELAKELGGLLLGSYGGKGGKARESEKRGSGILKDSRGIVGLDEVWGAWNRARGVALLPPSTLLSVVPLLPTYTTPPIHMRTLRSGLRVLHTPDYTREAFARRVDSILKESFPLGKTTFQIAVAENEGAPGSQPRGAGIQSTGAAIRSEGSGVSLAMVQEMIECAEEDGAVVRDLGLGEAGELRWLPNLFVGYVWDGD</sequence>
<feature type="region of interest" description="Disordered" evidence="8">
    <location>
        <begin position="295"/>
        <end position="333"/>
    </location>
</feature>
<dbReference type="SUPFAM" id="SSF46785">
    <property type="entry name" value="Winged helix' DNA-binding domain"/>
    <property type="match status" value="1"/>
</dbReference>
<dbReference type="PANTHER" id="PTHR13128:SF12">
    <property type="entry name" value="VACUOLAR PROTEIN-SORTING-ASSOCIATED PROTEIN 36"/>
    <property type="match status" value="1"/>
</dbReference>
<dbReference type="GO" id="GO:0031902">
    <property type="term" value="C:late endosome membrane"/>
    <property type="evidence" value="ECO:0007669"/>
    <property type="project" value="UniProtKB-UniRule"/>
</dbReference>
<dbReference type="SUPFAM" id="SSF50729">
    <property type="entry name" value="PH domain-like"/>
    <property type="match status" value="2"/>
</dbReference>
<dbReference type="GO" id="GO:0000814">
    <property type="term" value="C:ESCRT II complex"/>
    <property type="evidence" value="ECO:0007669"/>
    <property type="project" value="UniProtKB-UniRule"/>
</dbReference>
<evidence type="ECO:0000313" key="11">
    <source>
        <dbReference type="Proteomes" id="UP000059188"/>
    </source>
</evidence>
<dbReference type="Proteomes" id="UP000059188">
    <property type="component" value="Unassembled WGS sequence"/>
</dbReference>
<dbReference type="Pfam" id="PF11605">
    <property type="entry name" value="Vps36_ESCRT-II"/>
    <property type="match status" value="1"/>
</dbReference>
<evidence type="ECO:0000256" key="1">
    <source>
        <dbReference type="ARBA" id="ARBA00009697"/>
    </source>
</evidence>
<comment type="similarity">
    <text evidence="1 7">Belongs to the VPS36 family.</text>
</comment>
<keyword evidence="11" id="KW-1185">Reference proteome</keyword>
<keyword evidence="5" id="KW-0862">Zinc</keyword>
<dbReference type="Pfam" id="PF00641">
    <property type="entry name" value="Zn_ribbon_RanBP"/>
    <property type="match status" value="1"/>
</dbReference>
<dbReference type="PANTHER" id="PTHR13128">
    <property type="entry name" value="VACUOLAR PROTEIN-SORTING-ASSOCIATED PROTEIN 36"/>
    <property type="match status" value="1"/>
</dbReference>
<name>A0A0B7FSI3_THACB</name>
<feature type="domain" description="GLUE N-terminal" evidence="9">
    <location>
        <begin position="64"/>
        <end position="368"/>
    </location>
</feature>
<comment type="function">
    <text evidence="7">Component of the ESCRT-II complex (endosomal sorting complex required for transport II), which is required for multivesicular body (MVB) formation and sorting of endosomal cargo proteins into MVBs.</text>
</comment>
<keyword evidence="4" id="KW-0863">Zinc-finger</keyword>
<dbReference type="STRING" id="1108050.A0A0B7FSI3"/>
<evidence type="ECO:0000259" key="9">
    <source>
        <dbReference type="PROSITE" id="PS51495"/>
    </source>
</evidence>
<dbReference type="GO" id="GO:0043130">
    <property type="term" value="F:ubiquitin binding"/>
    <property type="evidence" value="ECO:0007669"/>
    <property type="project" value="UniProtKB-UniRule"/>
</dbReference>
<dbReference type="Gene3D" id="1.10.10.10">
    <property type="entry name" value="Winged helix-like DNA-binding domain superfamily/Winged helix DNA-binding domain"/>
    <property type="match status" value="1"/>
</dbReference>
<dbReference type="InterPro" id="IPR031558">
    <property type="entry name" value="Vps36-NZF-N"/>
</dbReference>
<protein>
    <recommendedName>
        <fullName evidence="7">Vacuolar protein-sorting-associated protein 36</fullName>
    </recommendedName>
    <alternativeName>
        <fullName evidence="7">ESCRT-II complex subunit VPS36</fullName>
    </alternativeName>
</protein>
<comment type="subcellular location">
    <subcellularLocation>
        <location evidence="7">Cytoplasm</location>
    </subcellularLocation>
    <subcellularLocation>
        <location evidence="7">Endosome</location>
    </subcellularLocation>
</comment>
<keyword evidence="3" id="KW-0479">Metal-binding</keyword>
<dbReference type="AlphaFoldDB" id="A0A0B7FSI3"/>
<dbReference type="InterPro" id="IPR001876">
    <property type="entry name" value="Znf_RanBP2"/>
</dbReference>
<feature type="compositionally biased region" description="Basic and acidic residues" evidence="8">
    <location>
        <begin position="423"/>
        <end position="436"/>
    </location>
</feature>
<evidence type="ECO:0000256" key="7">
    <source>
        <dbReference type="RuleBase" id="RU367095"/>
    </source>
</evidence>
<feature type="compositionally biased region" description="Low complexity" evidence="8">
    <location>
        <begin position="241"/>
        <end position="258"/>
    </location>
</feature>
<evidence type="ECO:0000256" key="8">
    <source>
        <dbReference type="SAM" id="MobiDB-lite"/>
    </source>
</evidence>
<dbReference type="OrthoDB" id="271448at2759"/>
<dbReference type="GO" id="GO:0043328">
    <property type="term" value="P:protein transport to vacuole involved in ubiquitin-dependent protein catabolic process via the multivesicular body sorting pathway"/>
    <property type="evidence" value="ECO:0007669"/>
    <property type="project" value="UniProtKB-UniRule"/>
</dbReference>
<dbReference type="Gene3D" id="2.30.29.30">
    <property type="entry name" value="Pleckstrin-homology domain (PH domain)/Phosphotyrosine-binding domain (PTB)"/>
    <property type="match status" value="2"/>
</dbReference>
<dbReference type="SUPFAM" id="SSF90209">
    <property type="entry name" value="Ran binding protein zinc finger-like"/>
    <property type="match status" value="1"/>
</dbReference>
<keyword evidence="7" id="KW-0963">Cytoplasm</keyword>
<keyword evidence="7" id="KW-0967">Endosome</keyword>
<keyword evidence="6 7" id="KW-0653">Protein transport</keyword>
<dbReference type="InterPro" id="IPR040608">
    <property type="entry name" value="Snf8/Vps36"/>
</dbReference>
<evidence type="ECO:0000256" key="5">
    <source>
        <dbReference type="ARBA" id="ARBA00022833"/>
    </source>
</evidence>
<reference evidence="10 11" key="1">
    <citation type="submission" date="2014-11" db="EMBL/GenBank/DDBJ databases">
        <authorList>
            <person name="Wibberg Daniel"/>
        </authorList>
    </citation>
    <scope>NUCLEOTIDE SEQUENCE [LARGE SCALE GENOMIC DNA]</scope>
    <source>
        <strain evidence="10">Rhizoctonia solani AG1-IB 7/3/14</strain>
    </source>
</reference>
<dbReference type="Gene3D" id="6.10.140.260">
    <property type="match status" value="1"/>
</dbReference>
<evidence type="ECO:0000256" key="2">
    <source>
        <dbReference type="ARBA" id="ARBA00022448"/>
    </source>
</evidence>
<dbReference type="InterPro" id="IPR037855">
    <property type="entry name" value="Vps36"/>
</dbReference>
<feature type="compositionally biased region" description="Low complexity" evidence="8">
    <location>
        <begin position="312"/>
        <end position="326"/>
    </location>
</feature>
<evidence type="ECO:0000256" key="3">
    <source>
        <dbReference type="ARBA" id="ARBA00022723"/>
    </source>
</evidence>
<evidence type="ECO:0000256" key="6">
    <source>
        <dbReference type="ARBA" id="ARBA00022927"/>
    </source>
</evidence>
<dbReference type="Pfam" id="PF04157">
    <property type="entry name" value="EAP30"/>
    <property type="match status" value="1"/>
</dbReference>
<dbReference type="Gene3D" id="2.30.30.380">
    <property type="entry name" value="Zn-finger domain of Sec23/24"/>
    <property type="match status" value="1"/>
</dbReference>
<proteinExistence type="inferred from homology"/>
<dbReference type="SMART" id="SM00547">
    <property type="entry name" value="ZnF_RBZ"/>
    <property type="match status" value="2"/>
</dbReference>